<sequence>MTRLNMHPNSEEILKRIRIALNPWNNDIEEKLHQWTESGVAQVKTKLK</sequence>
<gene>
    <name evidence="1" type="ORF">K8089_08740</name>
</gene>
<proteinExistence type="predicted"/>
<dbReference type="AlphaFoldDB" id="A0A9X1QWH5"/>
<dbReference type="Proteomes" id="UP001139461">
    <property type="component" value="Unassembled WGS sequence"/>
</dbReference>
<protein>
    <submittedName>
        <fullName evidence="1">Uncharacterized protein</fullName>
    </submittedName>
</protein>
<dbReference type="EMBL" id="JAIRBA010000014">
    <property type="protein sequence ID" value="MCG2419109.1"/>
    <property type="molecule type" value="Genomic_DNA"/>
</dbReference>
<evidence type="ECO:0000313" key="1">
    <source>
        <dbReference type="EMBL" id="MCG2419109.1"/>
    </source>
</evidence>
<comment type="caution">
    <text evidence="1">The sequence shown here is derived from an EMBL/GenBank/DDBJ whole genome shotgun (WGS) entry which is preliminary data.</text>
</comment>
<reference evidence="1" key="1">
    <citation type="submission" date="2021-09" db="EMBL/GenBank/DDBJ databases">
        <title>Genome of Aequorivita sp. strain F47161.</title>
        <authorList>
            <person name="Wang Y."/>
        </authorList>
    </citation>
    <scope>NUCLEOTIDE SEQUENCE</scope>
    <source>
        <strain evidence="1">F47161</strain>
    </source>
</reference>
<dbReference type="RefSeq" id="WP_237602898.1">
    <property type="nucleotide sequence ID" value="NZ_JAIRBA010000014.1"/>
</dbReference>
<organism evidence="1 2">
    <name type="scientific">Aequorivita vitellina</name>
    <dbReference type="NCBI Taxonomy" id="2874475"/>
    <lineage>
        <taxon>Bacteria</taxon>
        <taxon>Pseudomonadati</taxon>
        <taxon>Bacteroidota</taxon>
        <taxon>Flavobacteriia</taxon>
        <taxon>Flavobacteriales</taxon>
        <taxon>Flavobacteriaceae</taxon>
        <taxon>Aequorivita</taxon>
    </lineage>
</organism>
<evidence type="ECO:0000313" key="2">
    <source>
        <dbReference type="Proteomes" id="UP001139461"/>
    </source>
</evidence>
<keyword evidence="2" id="KW-1185">Reference proteome</keyword>
<accession>A0A9X1QWH5</accession>
<name>A0A9X1QWH5_9FLAO</name>